<evidence type="ECO:0000256" key="1">
    <source>
        <dbReference type="ARBA" id="ARBA00004141"/>
    </source>
</evidence>
<dbReference type="PANTHER" id="PTHR10846">
    <property type="entry name" value="SODIUM/POTASSIUM/CALCIUM EXCHANGER"/>
    <property type="match status" value="1"/>
</dbReference>
<dbReference type="RefSeq" id="WP_066419942.1">
    <property type="nucleotide sequence ID" value="NZ_CP018866.1"/>
</dbReference>
<sequence>MVYFLFTISVIATVLIAMKLSKYADHISRNTTLGGAFLGAILLGGATSLPEITTSYTAAIIHNPDMILGNILGSNLFNLLTLAFINIYFLKQRIFQFKTKEHLYASILSLFLTVYLLFGLYIQSDIHFFGIGLDSILLLVGYGFGLWILSRIPSEKAEEKEAHPEKMERNSIRGTVIKFIVSCLLIMVFGTLLTLTGDKIAVITGLGSSFVGMFLIAVTTSLPEVVSCIVAVRLGNPSLAIGSVLGSNLFNLFVLGSSDIFYRSGLLLSSVDIFHYFSTFILIIMHLVVIFVLLRKTTHTPKYVYVSLLIFVLYVVNSLFLLFNPFPH</sequence>
<feature type="transmembrane region" description="Helical" evidence="5">
    <location>
        <begin position="234"/>
        <end position="253"/>
    </location>
</feature>
<evidence type="ECO:0000256" key="2">
    <source>
        <dbReference type="ARBA" id="ARBA00022692"/>
    </source>
</evidence>
<dbReference type="EMBL" id="CP018866">
    <property type="protein sequence ID" value="AST90327.1"/>
    <property type="molecule type" value="Genomic_DNA"/>
</dbReference>
<evidence type="ECO:0000259" key="6">
    <source>
        <dbReference type="Pfam" id="PF01699"/>
    </source>
</evidence>
<dbReference type="KEGG" id="bcoh:BC6307_03100"/>
<name>A0A223KLT4_9BACI</name>
<evidence type="ECO:0000313" key="7">
    <source>
        <dbReference type="EMBL" id="AST90327.1"/>
    </source>
</evidence>
<keyword evidence="3 5" id="KW-1133">Transmembrane helix</keyword>
<feature type="domain" description="Sodium/calcium exchanger membrane region" evidence="6">
    <location>
        <begin position="3"/>
        <end position="148"/>
    </location>
</feature>
<dbReference type="InterPro" id="IPR004481">
    <property type="entry name" value="K/Na/Ca-exchanger"/>
</dbReference>
<dbReference type="AlphaFoldDB" id="A0A223KLT4"/>
<feature type="transmembrane region" description="Helical" evidence="5">
    <location>
        <begin position="6"/>
        <end position="24"/>
    </location>
</feature>
<feature type="transmembrane region" description="Helical" evidence="5">
    <location>
        <begin position="200"/>
        <end position="222"/>
    </location>
</feature>
<feature type="transmembrane region" description="Helical" evidence="5">
    <location>
        <begin position="176"/>
        <end position="194"/>
    </location>
</feature>
<evidence type="ECO:0000256" key="5">
    <source>
        <dbReference type="SAM" id="Phobius"/>
    </source>
</evidence>
<feature type="transmembrane region" description="Helical" evidence="5">
    <location>
        <begin position="273"/>
        <end position="294"/>
    </location>
</feature>
<dbReference type="Gene3D" id="1.20.1420.30">
    <property type="entry name" value="NCX, central ion-binding region"/>
    <property type="match status" value="1"/>
</dbReference>
<evidence type="ECO:0000313" key="8">
    <source>
        <dbReference type="Proteomes" id="UP000215224"/>
    </source>
</evidence>
<evidence type="ECO:0000256" key="4">
    <source>
        <dbReference type="ARBA" id="ARBA00023136"/>
    </source>
</evidence>
<proteinExistence type="predicted"/>
<keyword evidence="4 5" id="KW-0472">Membrane</keyword>
<feature type="transmembrane region" description="Helical" evidence="5">
    <location>
        <begin position="102"/>
        <end position="122"/>
    </location>
</feature>
<dbReference type="InterPro" id="IPR004837">
    <property type="entry name" value="NaCa_Exmemb"/>
</dbReference>
<dbReference type="InterPro" id="IPR044880">
    <property type="entry name" value="NCX_ion-bd_dom_sf"/>
</dbReference>
<evidence type="ECO:0000256" key="3">
    <source>
        <dbReference type="ARBA" id="ARBA00022989"/>
    </source>
</evidence>
<dbReference type="GO" id="GO:0008273">
    <property type="term" value="F:calcium, potassium:sodium antiporter activity"/>
    <property type="evidence" value="ECO:0007669"/>
    <property type="project" value="TreeGrafter"/>
</dbReference>
<accession>A0A223KLT4</accession>
<keyword evidence="2 5" id="KW-0812">Transmembrane</keyword>
<gene>
    <name evidence="7" type="ORF">BC6307_03100</name>
</gene>
<dbReference type="GO" id="GO:0005886">
    <property type="term" value="C:plasma membrane"/>
    <property type="evidence" value="ECO:0007669"/>
    <property type="project" value="TreeGrafter"/>
</dbReference>
<feature type="transmembrane region" description="Helical" evidence="5">
    <location>
        <begin position="128"/>
        <end position="149"/>
    </location>
</feature>
<feature type="transmembrane region" description="Helical" evidence="5">
    <location>
        <begin position="303"/>
        <end position="323"/>
    </location>
</feature>
<comment type="subcellular location">
    <subcellularLocation>
        <location evidence="1">Membrane</location>
        <topology evidence="1">Multi-pass membrane protein</topology>
    </subcellularLocation>
</comment>
<dbReference type="GO" id="GO:0005262">
    <property type="term" value="F:calcium channel activity"/>
    <property type="evidence" value="ECO:0007669"/>
    <property type="project" value="TreeGrafter"/>
</dbReference>
<dbReference type="PANTHER" id="PTHR10846:SF8">
    <property type="entry name" value="INNER MEMBRANE PROTEIN YRBG"/>
    <property type="match status" value="1"/>
</dbReference>
<feature type="transmembrane region" description="Helical" evidence="5">
    <location>
        <begin position="67"/>
        <end position="90"/>
    </location>
</feature>
<keyword evidence="8" id="KW-1185">Reference proteome</keyword>
<dbReference type="GO" id="GO:0006874">
    <property type="term" value="P:intracellular calcium ion homeostasis"/>
    <property type="evidence" value="ECO:0007669"/>
    <property type="project" value="TreeGrafter"/>
</dbReference>
<dbReference type="Proteomes" id="UP000215224">
    <property type="component" value="Chromosome"/>
</dbReference>
<reference evidence="7 8" key="1">
    <citation type="submission" date="2016-12" db="EMBL/GenBank/DDBJ databases">
        <title>The whole genome sequencing and assembly of Bacillus cohnii DSM 6307T strain.</title>
        <authorList>
            <person name="Lee Y.-J."/>
            <person name="Yi H."/>
            <person name="Bahn Y.-S."/>
            <person name="Kim J.F."/>
            <person name="Lee D.-W."/>
        </authorList>
    </citation>
    <scope>NUCLEOTIDE SEQUENCE [LARGE SCALE GENOMIC DNA]</scope>
    <source>
        <strain evidence="7 8">DSM 6307</strain>
    </source>
</reference>
<feature type="transmembrane region" description="Helical" evidence="5">
    <location>
        <begin position="36"/>
        <end position="61"/>
    </location>
</feature>
<dbReference type="Pfam" id="PF01699">
    <property type="entry name" value="Na_Ca_ex"/>
    <property type="match status" value="2"/>
</dbReference>
<feature type="domain" description="Sodium/calcium exchanger membrane region" evidence="6">
    <location>
        <begin position="178"/>
        <end position="321"/>
    </location>
</feature>
<organism evidence="7 8">
    <name type="scientific">Sutcliffiella cohnii</name>
    <dbReference type="NCBI Taxonomy" id="33932"/>
    <lineage>
        <taxon>Bacteria</taxon>
        <taxon>Bacillati</taxon>
        <taxon>Bacillota</taxon>
        <taxon>Bacilli</taxon>
        <taxon>Bacillales</taxon>
        <taxon>Bacillaceae</taxon>
        <taxon>Sutcliffiella</taxon>
    </lineage>
</organism>
<protein>
    <recommendedName>
        <fullName evidence="6">Sodium/calcium exchanger membrane region domain-containing protein</fullName>
    </recommendedName>
</protein>